<keyword evidence="1" id="KW-0812">Transmembrane</keyword>
<protein>
    <submittedName>
        <fullName evidence="2">Uncharacterized protein</fullName>
    </submittedName>
</protein>
<reference evidence="2 3" key="1">
    <citation type="journal article" date="2016" name="Genome Biol. Evol.">
        <title>Gene Family Evolution Reflects Adaptation to Soil Environmental Stressors in the Genome of the Collembolan Orchesella cincta.</title>
        <authorList>
            <person name="Faddeeva-Vakhrusheva A."/>
            <person name="Derks M.F."/>
            <person name="Anvar S.Y."/>
            <person name="Agamennone V."/>
            <person name="Suring W."/>
            <person name="Smit S."/>
            <person name="van Straalen N.M."/>
            <person name="Roelofs D."/>
        </authorList>
    </citation>
    <scope>NUCLEOTIDE SEQUENCE [LARGE SCALE GENOMIC DNA]</scope>
    <source>
        <tissue evidence="2">Mixed pool</tissue>
    </source>
</reference>
<comment type="caution">
    <text evidence="2">The sequence shown here is derived from an EMBL/GenBank/DDBJ whole genome shotgun (WGS) entry which is preliminary data.</text>
</comment>
<dbReference type="EMBL" id="LJIJ01000064">
    <property type="protein sequence ID" value="ODN03758.1"/>
    <property type="molecule type" value="Genomic_DNA"/>
</dbReference>
<name>A0A1D2NER0_ORCCI</name>
<feature type="transmembrane region" description="Helical" evidence="1">
    <location>
        <begin position="93"/>
        <end position="117"/>
    </location>
</feature>
<dbReference type="Proteomes" id="UP000094527">
    <property type="component" value="Unassembled WGS sequence"/>
</dbReference>
<feature type="transmembrane region" description="Helical" evidence="1">
    <location>
        <begin position="20"/>
        <end position="48"/>
    </location>
</feature>
<evidence type="ECO:0000313" key="2">
    <source>
        <dbReference type="EMBL" id="ODN03758.1"/>
    </source>
</evidence>
<organism evidence="2 3">
    <name type="scientific">Orchesella cincta</name>
    <name type="common">Springtail</name>
    <name type="synonym">Podura cincta</name>
    <dbReference type="NCBI Taxonomy" id="48709"/>
    <lineage>
        <taxon>Eukaryota</taxon>
        <taxon>Metazoa</taxon>
        <taxon>Ecdysozoa</taxon>
        <taxon>Arthropoda</taxon>
        <taxon>Hexapoda</taxon>
        <taxon>Collembola</taxon>
        <taxon>Entomobryomorpha</taxon>
        <taxon>Entomobryoidea</taxon>
        <taxon>Orchesellidae</taxon>
        <taxon>Orchesellinae</taxon>
        <taxon>Orchesella</taxon>
    </lineage>
</organism>
<dbReference type="AlphaFoldDB" id="A0A1D2NER0"/>
<gene>
    <name evidence="2" type="ORF">Ocin01_02906</name>
</gene>
<accession>A0A1D2NER0</accession>
<sequence length="191" mass="21369">MEKTAKLLEPDTLSSCILQIPYPIVFGNICAATIALGPLLVLATINWICDVGKYGILFPFFWIISAILSFFPCAASIYSVGYGLASENPLFCILNTFALVTIGAIALYLAFFLVICCAEAFNDHLRRFLMIYVIAFLIGCCFSALWMWLVDKKNPMKTWGAVEEVSNLNLMWRTISGQIKYPEPRITIDVK</sequence>
<evidence type="ECO:0000256" key="1">
    <source>
        <dbReference type="SAM" id="Phobius"/>
    </source>
</evidence>
<feature type="transmembrane region" description="Helical" evidence="1">
    <location>
        <begin position="60"/>
        <end position="81"/>
    </location>
</feature>
<keyword evidence="1" id="KW-0472">Membrane</keyword>
<feature type="transmembrane region" description="Helical" evidence="1">
    <location>
        <begin position="129"/>
        <end position="149"/>
    </location>
</feature>
<proteinExistence type="predicted"/>
<evidence type="ECO:0000313" key="3">
    <source>
        <dbReference type="Proteomes" id="UP000094527"/>
    </source>
</evidence>
<keyword evidence="3" id="KW-1185">Reference proteome</keyword>
<keyword evidence="1" id="KW-1133">Transmembrane helix</keyword>